<evidence type="ECO:0000313" key="2">
    <source>
        <dbReference type="Proteomes" id="UP000276282"/>
    </source>
</evidence>
<dbReference type="AlphaFoldDB" id="A0A495PSZ4"/>
<reference evidence="1 2" key="1">
    <citation type="submission" date="2018-10" db="EMBL/GenBank/DDBJ databases">
        <title>Genomic Encyclopedia of Archaeal and Bacterial Type Strains, Phase II (KMG-II): from individual species to whole genera.</title>
        <authorList>
            <person name="Goeker M."/>
        </authorList>
    </citation>
    <scope>NUCLEOTIDE SEQUENCE [LARGE SCALE GENOMIC DNA]</scope>
    <source>
        <strain evidence="1 2">DSM 19839</strain>
    </source>
</reference>
<organism evidence="1 2">
    <name type="scientific">Gillisia mitskevichiae</name>
    <dbReference type="NCBI Taxonomy" id="270921"/>
    <lineage>
        <taxon>Bacteria</taxon>
        <taxon>Pseudomonadati</taxon>
        <taxon>Bacteroidota</taxon>
        <taxon>Flavobacteriia</taxon>
        <taxon>Flavobacteriales</taxon>
        <taxon>Flavobacteriaceae</taxon>
        <taxon>Gillisia</taxon>
    </lineage>
</organism>
<keyword evidence="2" id="KW-1185">Reference proteome</keyword>
<dbReference type="RefSeq" id="WP_121345820.1">
    <property type="nucleotide sequence ID" value="NZ_RBLG01000002.1"/>
</dbReference>
<accession>A0A495PSZ4</accession>
<evidence type="ECO:0000313" key="1">
    <source>
        <dbReference type="EMBL" id="RKS53743.1"/>
    </source>
</evidence>
<sequence>MMLFNTTDTNKSYLEETSNTVGKAFSFVDKIKMGGVSSGKLEVAEFSAKLEPKDLLASAVNYATIVLRPKGVIVHFRNDSKRYSWIIPYYRLVIYNTRTFTIHANGHFIKLKRNKNYQDNKKFLDKMIDLKNESLNLEYYDG</sequence>
<proteinExistence type="predicted"/>
<protein>
    <submittedName>
        <fullName evidence="1">Uncharacterized protein</fullName>
    </submittedName>
</protein>
<dbReference type="OrthoDB" id="1436588at2"/>
<gene>
    <name evidence="1" type="ORF">BC962_1997</name>
</gene>
<dbReference type="EMBL" id="RBLG01000002">
    <property type="protein sequence ID" value="RKS53743.1"/>
    <property type="molecule type" value="Genomic_DNA"/>
</dbReference>
<comment type="caution">
    <text evidence="1">The sequence shown here is derived from an EMBL/GenBank/DDBJ whole genome shotgun (WGS) entry which is preliminary data.</text>
</comment>
<name>A0A495PSZ4_9FLAO</name>
<dbReference type="Proteomes" id="UP000276282">
    <property type="component" value="Unassembled WGS sequence"/>
</dbReference>